<reference evidence="13 14" key="1">
    <citation type="submission" date="2018-08" db="EMBL/GenBank/DDBJ databases">
        <title>Genome analysis of the thermophilic bacterium of the candidate phylum Aminicenantes from deep subsurface aquifer revealed its physiology and ecological role.</title>
        <authorList>
            <person name="Kadnikov V.V."/>
            <person name="Mardanov A.V."/>
            <person name="Beletsky A.V."/>
            <person name="Karnachuk O.V."/>
            <person name="Ravin N.V."/>
        </authorList>
    </citation>
    <scope>NUCLEOTIDE SEQUENCE [LARGE SCALE GENOMIC DNA]</scope>
    <source>
        <strain evidence="13">BY38</strain>
    </source>
</reference>
<evidence type="ECO:0000256" key="8">
    <source>
        <dbReference type="ARBA" id="ARBA00029986"/>
    </source>
</evidence>
<comment type="function">
    <text evidence="9">Involved in protein export. Acts as a chaperone by maintaining the newly synthesized protein in an open conformation. Functions as a peptidyl-prolyl cis-trans isomerase.</text>
</comment>
<evidence type="ECO:0000256" key="7">
    <source>
        <dbReference type="ARBA" id="ARBA00023235"/>
    </source>
</evidence>
<sequence length="427" mass="49371">MENNTNQNQERLKVVSPTVRELDLEISPEAVKKEYEKVLRDYVARVKLPGFRKGYAPRDMVQRMFEAEIKEAVLDNLIPDNLRQELENLKVVPVNVPTVKSVDFSLDGGVRYQVSFEVWPEFELPADYLEKKVEKEKVQLEETEVEAVLNRLRENAAEYLPVSERGVQSGDYVVIEIQGKDAATRKFMPVEKVVVLAGHADNEPQLNEVLPGLKPGDEKNFTVKYPPDYRQKKFAGKEIEYRLKVLEIKEKKLPELNDEFAKLVDDVENLETLKEKIRQDLVKHREEEARDKAINQYLEKLATEINLVIPESMVKEEAQAIIGRQFREEELKKIPSDLWPGLLEQARKQAEANLKNHILLRKIAAREGLQVTAEEFEQELKKVSESRNIPLDQLQAALAREGRDEDWKLNLLLRKTVDFLSGRVIIE</sequence>
<dbReference type="GO" id="GO:0051301">
    <property type="term" value="P:cell division"/>
    <property type="evidence" value="ECO:0007669"/>
    <property type="project" value="UniProtKB-KW"/>
</dbReference>
<keyword evidence="6 9" id="KW-0143">Chaperone</keyword>
<feature type="coiled-coil region" evidence="10">
    <location>
        <begin position="246"/>
        <end position="290"/>
    </location>
</feature>
<evidence type="ECO:0000256" key="10">
    <source>
        <dbReference type="SAM" id="Coils"/>
    </source>
</evidence>
<dbReference type="Proteomes" id="UP000257323">
    <property type="component" value="Unassembled WGS sequence"/>
</dbReference>
<evidence type="ECO:0000256" key="2">
    <source>
        <dbReference type="ARBA" id="ARBA00005464"/>
    </source>
</evidence>
<accession>A0A3E2BMY2</accession>
<name>A0A3E2BMY2_9BACT</name>
<evidence type="ECO:0000256" key="6">
    <source>
        <dbReference type="ARBA" id="ARBA00023186"/>
    </source>
</evidence>
<organism evidence="13 14">
    <name type="scientific">Candidatus Saccharicenans subterraneus</name>
    <dbReference type="NCBI Taxonomy" id="2508984"/>
    <lineage>
        <taxon>Bacteria</taxon>
        <taxon>Candidatus Aminicenantota</taxon>
        <taxon>Candidatus Aminicenantia</taxon>
        <taxon>Candidatus Aminicenantales</taxon>
        <taxon>Candidatus Saccharicenantaceae</taxon>
        <taxon>Candidatus Saccharicenans</taxon>
    </lineage>
</organism>
<dbReference type="PIRSF" id="PIRSF003095">
    <property type="entry name" value="Trigger_factor"/>
    <property type="match status" value="1"/>
</dbReference>
<dbReference type="SUPFAM" id="SSF109998">
    <property type="entry name" value="Triger factor/SurA peptide-binding domain-like"/>
    <property type="match status" value="1"/>
</dbReference>
<keyword evidence="10" id="KW-0175">Coiled coil</keyword>
<dbReference type="InterPro" id="IPR008880">
    <property type="entry name" value="Trigger_fac_C"/>
</dbReference>
<proteinExistence type="inferred from homology"/>
<keyword evidence="7 9" id="KW-0413">Isomerase</keyword>
<dbReference type="GO" id="GO:0043335">
    <property type="term" value="P:protein unfolding"/>
    <property type="evidence" value="ECO:0007669"/>
    <property type="project" value="TreeGrafter"/>
</dbReference>
<dbReference type="NCBIfam" id="TIGR00115">
    <property type="entry name" value="tig"/>
    <property type="match status" value="1"/>
</dbReference>
<evidence type="ECO:0000259" key="12">
    <source>
        <dbReference type="Pfam" id="PF05698"/>
    </source>
</evidence>
<evidence type="ECO:0000256" key="3">
    <source>
        <dbReference type="ARBA" id="ARBA00013194"/>
    </source>
</evidence>
<evidence type="ECO:0000256" key="4">
    <source>
        <dbReference type="ARBA" id="ARBA00016902"/>
    </source>
</evidence>
<comment type="catalytic activity">
    <reaction evidence="1 9">
        <text>[protein]-peptidylproline (omega=180) = [protein]-peptidylproline (omega=0)</text>
        <dbReference type="Rhea" id="RHEA:16237"/>
        <dbReference type="Rhea" id="RHEA-COMP:10747"/>
        <dbReference type="Rhea" id="RHEA-COMP:10748"/>
        <dbReference type="ChEBI" id="CHEBI:83833"/>
        <dbReference type="ChEBI" id="CHEBI:83834"/>
        <dbReference type="EC" id="5.2.1.8"/>
    </reaction>
</comment>
<dbReference type="AlphaFoldDB" id="A0A3E2BMY2"/>
<evidence type="ECO:0000313" key="14">
    <source>
        <dbReference type="Proteomes" id="UP000257323"/>
    </source>
</evidence>
<keyword evidence="9 13" id="KW-0132">Cell division</keyword>
<dbReference type="InterPro" id="IPR046357">
    <property type="entry name" value="PPIase_dom_sf"/>
</dbReference>
<dbReference type="InterPro" id="IPR027304">
    <property type="entry name" value="Trigger_fact/SurA_dom_sf"/>
</dbReference>
<dbReference type="Pfam" id="PF05697">
    <property type="entry name" value="Trigger_N"/>
    <property type="match status" value="1"/>
</dbReference>
<comment type="similarity">
    <text evidence="2 9">Belongs to the FKBP-type PPIase family. Tig subfamily.</text>
</comment>
<dbReference type="SUPFAM" id="SSF54534">
    <property type="entry name" value="FKBP-like"/>
    <property type="match status" value="1"/>
</dbReference>
<evidence type="ECO:0000256" key="9">
    <source>
        <dbReference type="HAMAP-Rule" id="MF_00303"/>
    </source>
</evidence>
<dbReference type="Pfam" id="PF05698">
    <property type="entry name" value="Trigger_C"/>
    <property type="match status" value="1"/>
</dbReference>
<dbReference type="PANTHER" id="PTHR30560:SF3">
    <property type="entry name" value="TRIGGER FACTOR-LIKE PROTEIN TIG, CHLOROPLASTIC"/>
    <property type="match status" value="1"/>
</dbReference>
<dbReference type="InterPro" id="IPR005215">
    <property type="entry name" value="Trig_fac"/>
</dbReference>
<dbReference type="GO" id="GO:0051083">
    <property type="term" value="P:'de novo' cotranslational protein folding"/>
    <property type="evidence" value="ECO:0007669"/>
    <property type="project" value="TreeGrafter"/>
</dbReference>
<comment type="subcellular location">
    <subcellularLocation>
        <location evidence="9">Cytoplasm</location>
    </subcellularLocation>
    <text evidence="9">About half TF is bound to the ribosome near the polypeptide exit tunnel while the other half is free in the cytoplasm.</text>
</comment>
<dbReference type="GO" id="GO:0015031">
    <property type="term" value="P:protein transport"/>
    <property type="evidence" value="ECO:0007669"/>
    <property type="project" value="UniProtKB-UniRule"/>
</dbReference>
<dbReference type="SUPFAM" id="SSF102735">
    <property type="entry name" value="Trigger factor ribosome-binding domain"/>
    <property type="match status" value="1"/>
</dbReference>
<feature type="domain" description="Trigger factor ribosome-binding bacterial" evidence="11">
    <location>
        <begin position="15"/>
        <end position="152"/>
    </location>
</feature>
<evidence type="ECO:0000256" key="1">
    <source>
        <dbReference type="ARBA" id="ARBA00000971"/>
    </source>
</evidence>
<dbReference type="Gene3D" id="3.30.70.1050">
    <property type="entry name" value="Trigger factor ribosome-binding domain"/>
    <property type="match status" value="1"/>
</dbReference>
<protein>
    <recommendedName>
        <fullName evidence="4 9">Trigger factor</fullName>
        <shortName evidence="9">TF</shortName>
        <ecNumber evidence="3 9">5.2.1.8</ecNumber>
    </recommendedName>
    <alternativeName>
        <fullName evidence="8 9">PPIase</fullName>
    </alternativeName>
</protein>
<dbReference type="Gene3D" id="1.10.3120.10">
    <property type="entry name" value="Trigger factor, C-terminal domain"/>
    <property type="match status" value="1"/>
</dbReference>
<evidence type="ECO:0000259" key="11">
    <source>
        <dbReference type="Pfam" id="PF05697"/>
    </source>
</evidence>
<comment type="caution">
    <text evidence="13">The sequence shown here is derived from an EMBL/GenBank/DDBJ whole genome shotgun (WGS) entry which is preliminary data.</text>
</comment>
<dbReference type="GO" id="GO:0005737">
    <property type="term" value="C:cytoplasm"/>
    <property type="evidence" value="ECO:0007669"/>
    <property type="project" value="UniProtKB-SubCell"/>
</dbReference>
<keyword evidence="9" id="KW-0131">Cell cycle</keyword>
<dbReference type="GO" id="GO:0003755">
    <property type="term" value="F:peptidyl-prolyl cis-trans isomerase activity"/>
    <property type="evidence" value="ECO:0007669"/>
    <property type="project" value="UniProtKB-UniRule"/>
</dbReference>
<dbReference type="InterPro" id="IPR008881">
    <property type="entry name" value="Trigger_fac_ribosome-bd_bac"/>
</dbReference>
<feature type="domain" description="Trigger factor C-terminal" evidence="12">
    <location>
        <begin position="270"/>
        <end position="420"/>
    </location>
</feature>
<dbReference type="InterPro" id="IPR037041">
    <property type="entry name" value="Trigger_fac_C_sf"/>
</dbReference>
<dbReference type="EC" id="5.2.1.8" evidence="3 9"/>
<keyword evidence="5 9" id="KW-0697">Rotamase</keyword>
<dbReference type="EMBL" id="QUAH01000005">
    <property type="protein sequence ID" value="RFT16123.1"/>
    <property type="molecule type" value="Genomic_DNA"/>
</dbReference>
<dbReference type="Gene3D" id="3.10.50.40">
    <property type="match status" value="1"/>
</dbReference>
<keyword evidence="9" id="KW-0963">Cytoplasm</keyword>
<comment type="domain">
    <text evidence="9">Consists of 3 domains; the N-terminus binds the ribosome, the middle domain has PPIase activity, while the C-terminus has intrinsic chaperone activity on its own.</text>
</comment>
<evidence type="ECO:0000313" key="13">
    <source>
        <dbReference type="EMBL" id="RFT16123.1"/>
    </source>
</evidence>
<dbReference type="InterPro" id="IPR036611">
    <property type="entry name" value="Trigger_fac_ribosome-bd_sf"/>
</dbReference>
<evidence type="ECO:0000256" key="5">
    <source>
        <dbReference type="ARBA" id="ARBA00023110"/>
    </source>
</evidence>
<feature type="coiled-coil region" evidence="10">
    <location>
        <begin position="126"/>
        <end position="155"/>
    </location>
</feature>
<dbReference type="PANTHER" id="PTHR30560">
    <property type="entry name" value="TRIGGER FACTOR CHAPERONE AND PEPTIDYL-PROLYL CIS/TRANS ISOMERASE"/>
    <property type="match status" value="1"/>
</dbReference>
<gene>
    <name evidence="9" type="primary">tig</name>
    <name evidence="13" type="ORF">OP8BY_2129</name>
</gene>
<dbReference type="GO" id="GO:0044183">
    <property type="term" value="F:protein folding chaperone"/>
    <property type="evidence" value="ECO:0007669"/>
    <property type="project" value="TreeGrafter"/>
</dbReference>
<dbReference type="HAMAP" id="MF_00303">
    <property type="entry name" value="Trigger_factor_Tig"/>
    <property type="match status" value="1"/>
</dbReference>
<dbReference type="GO" id="GO:0043022">
    <property type="term" value="F:ribosome binding"/>
    <property type="evidence" value="ECO:0007669"/>
    <property type="project" value="TreeGrafter"/>
</dbReference>